<feature type="transmembrane region" description="Helical" evidence="1">
    <location>
        <begin position="80"/>
        <end position="102"/>
    </location>
</feature>
<name>A0A5B3FX83_9BACT</name>
<comment type="caution">
    <text evidence="4">The sequence shown here is derived from an EMBL/GenBank/DDBJ whole genome shotgun (WGS) entry which is preliminary data.</text>
</comment>
<dbReference type="EMBL" id="VVXK01000030">
    <property type="protein sequence ID" value="KAA2365831.1"/>
    <property type="molecule type" value="Genomic_DNA"/>
</dbReference>
<dbReference type="Pfam" id="PF16344">
    <property type="entry name" value="FecR_C"/>
    <property type="match status" value="1"/>
</dbReference>
<sequence length="327" mass="37320">MNESLKELAVRYFEGPIAPEEECELFGFLAASPENAALMREWEREWKQRHVPSADVLRSLARLNGKIERRENRIRARRRWLRFSAAAAVLILISAFTTRHLIHTEDPVQMFSVQAPQGTNSRISLPDGSQVWLNAGSTLNYRSDFNRSSRDIGLSGEAYFEVARNTDLPFRVQARGCTFTVLGTRFNISAYDEDPDVLAALMEGSLQFESSRSTETMVPGDLITYDCRTMEASRRQVDTDQFRSWIDGIIRYDAISLPALLRRLAREYDVKIELCTDAFDDKTFRISITEAQDIESIMGGLCDILPISVRRDTCGYRVDSRPRKTEP</sequence>
<dbReference type="PANTHER" id="PTHR30273:SF2">
    <property type="entry name" value="PROTEIN FECR"/>
    <property type="match status" value="1"/>
</dbReference>
<dbReference type="InterPro" id="IPR032508">
    <property type="entry name" value="FecR_C"/>
</dbReference>
<dbReference type="Gene3D" id="3.55.50.30">
    <property type="match status" value="1"/>
</dbReference>
<dbReference type="AlphaFoldDB" id="A0A5B3FX83"/>
<keyword evidence="1" id="KW-0472">Membrane</keyword>
<dbReference type="RefSeq" id="WP_149887851.1">
    <property type="nucleotide sequence ID" value="NZ_DBGFMY010000092.1"/>
</dbReference>
<dbReference type="InterPro" id="IPR012373">
    <property type="entry name" value="Ferrdict_sens_TM"/>
</dbReference>
<dbReference type="Gene3D" id="2.60.120.1440">
    <property type="match status" value="1"/>
</dbReference>
<dbReference type="PIRSF" id="PIRSF018266">
    <property type="entry name" value="FecR"/>
    <property type="match status" value="1"/>
</dbReference>
<evidence type="ECO:0000256" key="1">
    <source>
        <dbReference type="SAM" id="Phobius"/>
    </source>
</evidence>
<proteinExistence type="predicted"/>
<evidence type="ECO:0000259" key="2">
    <source>
        <dbReference type="Pfam" id="PF04773"/>
    </source>
</evidence>
<reference evidence="4 5" key="1">
    <citation type="journal article" date="2019" name="Nat. Med.">
        <title>A library of human gut bacterial isolates paired with longitudinal multiomics data enables mechanistic microbiome research.</title>
        <authorList>
            <person name="Poyet M."/>
            <person name="Groussin M."/>
            <person name="Gibbons S.M."/>
            <person name="Avila-Pacheco J."/>
            <person name="Jiang X."/>
            <person name="Kearney S.M."/>
            <person name="Perrotta A.R."/>
            <person name="Berdy B."/>
            <person name="Zhao S."/>
            <person name="Lieberman T.D."/>
            <person name="Swanson P.K."/>
            <person name="Smith M."/>
            <person name="Roesemann S."/>
            <person name="Alexander J.E."/>
            <person name="Rich S.A."/>
            <person name="Livny J."/>
            <person name="Vlamakis H."/>
            <person name="Clish C."/>
            <person name="Bullock K."/>
            <person name="Deik A."/>
            <person name="Scott J."/>
            <person name="Pierce K.A."/>
            <person name="Xavier R.J."/>
            <person name="Alm E.J."/>
        </authorList>
    </citation>
    <scope>NUCLEOTIDE SEQUENCE [LARGE SCALE GENOMIC DNA]</scope>
    <source>
        <strain evidence="4 5">BIOML-A2</strain>
    </source>
</reference>
<dbReference type="GO" id="GO:0016989">
    <property type="term" value="F:sigma factor antagonist activity"/>
    <property type="evidence" value="ECO:0007669"/>
    <property type="project" value="TreeGrafter"/>
</dbReference>
<evidence type="ECO:0000313" key="5">
    <source>
        <dbReference type="Proteomes" id="UP000323567"/>
    </source>
</evidence>
<keyword evidence="1" id="KW-0812">Transmembrane</keyword>
<evidence type="ECO:0000259" key="3">
    <source>
        <dbReference type="Pfam" id="PF16344"/>
    </source>
</evidence>
<feature type="domain" description="Protein FecR C-terminal" evidence="3">
    <location>
        <begin position="251"/>
        <end position="310"/>
    </location>
</feature>
<dbReference type="Pfam" id="PF04773">
    <property type="entry name" value="FecR"/>
    <property type="match status" value="1"/>
</dbReference>
<evidence type="ECO:0000313" key="4">
    <source>
        <dbReference type="EMBL" id="KAA2365831.1"/>
    </source>
</evidence>
<dbReference type="PANTHER" id="PTHR30273">
    <property type="entry name" value="PERIPLASMIC SIGNAL SENSOR AND SIGMA FACTOR ACTIVATOR FECR-RELATED"/>
    <property type="match status" value="1"/>
</dbReference>
<keyword evidence="1" id="KW-1133">Transmembrane helix</keyword>
<organism evidence="4 5">
    <name type="scientific">Alistipes shahii</name>
    <dbReference type="NCBI Taxonomy" id="328814"/>
    <lineage>
        <taxon>Bacteria</taxon>
        <taxon>Pseudomonadati</taxon>
        <taxon>Bacteroidota</taxon>
        <taxon>Bacteroidia</taxon>
        <taxon>Bacteroidales</taxon>
        <taxon>Rikenellaceae</taxon>
        <taxon>Alistipes</taxon>
    </lineage>
</organism>
<protein>
    <submittedName>
        <fullName evidence="4">DUF4974 domain-containing protein</fullName>
    </submittedName>
</protein>
<gene>
    <name evidence="4" type="ORF">F2Y13_14250</name>
</gene>
<feature type="domain" description="FecR protein" evidence="2">
    <location>
        <begin position="115"/>
        <end position="205"/>
    </location>
</feature>
<dbReference type="Proteomes" id="UP000323567">
    <property type="component" value="Unassembled WGS sequence"/>
</dbReference>
<dbReference type="InterPro" id="IPR006860">
    <property type="entry name" value="FecR"/>
</dbReference>
<accession>A0A5B3FX83</accession>